<dbReference type="AlphaFoldDB" id="A0A507D073"/>
<dbReference type="EMBL" id="QEAM01000171">
    <property type="protein sequence ID" value="TPX44688.1"/>
    <property type="molecule type" value="Genomic_DNA"/>
</dbReference>
<feature type="region of interest" description="Disordered" evidence="1">
    <location>
        <begin position="216"/>
        <end position="245"/>
    </location>
</feature>
<gene>
    <name evidence="3" type="ORF">SeLEV6574_g04348</name>
</gene>
<evidence type="ECO:0000313" key="4">
    <source>
        <dbReference type="Proteomes" id="UP000320475"/>
    </source>
</evidence>
<sequence length="453" mass="51258">MKVLAIVTISLCWTSIARAAPPKDRFSALLDPQYIDKVGDLPPPHDYKESAAMSVADLWKFLEVGLILMEQKKSALSEAMEKWTEINNGKRNPQWERAHDLANELDRMTYTDNSLGLPFDDLRSTYGFCALVPEEARLEILEMMKKFGQSRLNSRLLVTEYRVKLLRMRINESYDRTTKEKDLDKLDYVRRNIPTVQKELAAREVRYNGLIEPFQGARDTDVNDKGKAPMGHGGQTSADQVGPQNYPFPCPEQTSTGYNQEDLYTIVAQRPQSINNIYAGDSWGDVWALNQGGVNDGPYLASEAYMNQHEASTLGYQEFHGGASGLGHGAKHSSVYEGSTLMHDSYLYHGGQTSVDQIEPQNLPVLPFPEQTARGYDQEHFNTMVAHLPQFNYDSWRHGESHTSASQVDNPMHPRDHGSEIGQNSVHDNTAHRDDQYTLSKYDKGPSYRHIQK</sequence>
<proteinExistence type="predicted"/>
<comment type="caution">
    <text evidence="3">The sequence shown here is derived from an EMBL/GenBank/DDBJ whole genome shotgun (WGS) entry which is preliminary data.</text>
</comment>
<organism evidence="3 4">
    <name type="scientific">Synchytrium endobioticum</name>
    <dbReference type="NCBI Taxonomy" id="286115"/>
    <lineage>
        <taxon>Eukaryota</taxon>
        <taxon>Fungi</taxon>
        <taxon>Fungi incertae sedis</taxon>
        <taxon>Chytridiomycota</taxon>
        <taxon>Chytridiomycota incertae sedis</taxon>
        <taxon>Chytridiomycetes</taxon>
        <taxon>Synchytriales</taxon>
        <taxon>Synchytriaceae</taxon>
        <taxon>Synchytrium</taxon>
    </lineage>
</organism>
<dbReference type="Proteomes" id="UP000320475">
    <property type="component" value="Unassembled WGS sequence"/>
</dbReference>
<evidence type="ECO:0000256" key="1">
    <source>
        <dbReference type="SAM" id="MobiDB-lite"/>
    </source>
</evidence>
<keyword evidence="2" id="KW-0732">Signal</keyword>
<feature type="compositionally biased region" description="Basic and acidic residues" evidence="1">
    <location>
        <begin position="429"/>
        <end position="446"/>
    </location>
</feature>
<feature type="chain" id="PRO_5021186774" evidence="2">
    <location>
        <begin position="20"/>
        <end position="453"/>
    </location>
</feature>
<evidence type="ECO:0000313" key="3">
    <source>
        <dbReference type="EMBL" id="TPX44688.1"/>
    </source>
</evidence>
<dbReference type="VEuPathDB" id="FungiDB:SeMB42_g05073"/>
<reference evidence="3 4" key="1">
    <citation type="journal article" date="2019" name="Sci. Rep.">
        <title>Comparative genomics of chytrid fungi reveal insights into the obligate biotrophic and pathogenic lifestyle of Synchytrium endobioticum.</title>
        <authorList>
            <person name="van de Vossenberg B.T.L.H."/>
            <person name="Warris S."/>
            <person name="Nguyen H.D.T."/>
            <person name="van Gent-Pelzer M.P.E."/>
            <person name="Joly D.L."/>
            <person name="van de Geest H.C."/>
            <person name="Bonants P.J.M."/>
            <person name="Smith D.S."/>
            <person name="Levesque C.A."/>
            <person name="van der Lee T.A.J."/>
        </authorList>
    </citation>
    <scope>NUCLEOTIDE SEQUENCE [LARGE SCALE GENOMIC DNA]</scope>
    <source>
        <strain evidence="3 4">LEV6574</strain>
    </source>
</reference>
<evidence type="ECO:0000256" key="2">
    <source>
        <dbReference type="SAM" id="SignalP"/>
    </source>
</evidence>
<feature type="compositionally biased region" description="Basic and acidic residues" evidence="1">
    <location>
        <begin position="218"/>
        <end position="227"/>
    </location>
</feature>
<accession>A0A507D073</accession>
<feature type="region of interest" description="Disordered" evidence="1">
    <location>
        <begin position="397"/>
        <end position="453"/>
    </location>
</feature>
<feature type="signal peptide" evidence="2">
    <location>
        <begin position="1"/>
        <end position="19"/>
    </location>
</feature>
<name>A0A507D073_9FUNG</name>
<protein>
    <submittedName>
        <fullName evidence="3">Uncharacterized protein</fullName>
    </submittedName>
</protein>